<reference evidence="10 11" key="1">
    <citation type="submission" date="2019-06" db="EMBL/GenBank/DDBJ databases">
        <title>Whole genome shotgun sequence of Brevibacillus parabrevis NBRC 12334.</title>
        <authorList>
            <person name="Hosoyama A."/>
            <person name="Uohara A."/>
            <person name="Ohji S."/>
            <person name="Ichikawa N."/>
        </authorList>
    </citation>
    <scope>NUCLEOTIDE SEQUENCE [LARGE SCALE GENOMIC DNA]</scope>
    <source>
        <strain evidence="10 11">NBRC 12334</strain>
    </source>
</reference>
<dbReference type="PANTHER" id="PTHR35789">
    <property type="entry name" value="SPORE GERMINATION PROTEIN B3"/>
    <property type="match status" value="1"/>
</dbReference>
<name>A0A4Y3PK77_BREPA</name>
<comment type="subcellular location">
    <subcellularLocation>
        <location evidence="1">Membrane</location>
        <topology evidence="1">Lipid-anchor</topology>
    </subcellularLocation>
</comment>
<dbReference type="RefSeq" id="WP_233454171.1">
    <property type="nucleotide sequence ID" value="NZ_BJMH01000030.1"/>
</dbReference>
<proteinExistence type="inferred from homology"/>
<evidence type="ECO:0000256" key="3">
    <source>
        <dbReference type="ARBA" id="ARBA00022544"/>
    </source>
</evidence>
<evidence type="ECO:0000256" key="1">
    <source>
        <dbReference type="ARBA" id="ARBA00004635"/>
    </source>
</evidence>
<keyword evidence="11" id="KW-1185">Reference proteome</keyword>
<keyword evidence="3" id="KW-0309">Germination</keyword>
<keyword evidence="4" id="KW-0732">Signal</keyword>
<dbReference type="AlphaFoldDB" id="A0A4Y3PK77"/>
<keyword evidence="6" id="KW-0564">Palmitate</keyword>
<evidence type="ECO:0000256" key="7">
    <source>
        <dbReference type="ARBA" id="ARBA00023288"/>
    </source>
</evidence>
<keyword evidence="5" id="KW-0472">Membrane</keyword>
<dbReference type="InterPro" id="IPR046953">
    <property type="entry name" value="Spore_GerAC-like_C"/>
</dbReference>
<comment type="caution">
    <text evidence="10">The sequence shown here is derived from an EMBL/GenBank/DDBJ whole genome shotgun (WGS) entry which is preliminary data.</text>
</comment>
<dbReference type="Pfam" id="PF05504">
    <property type="entry name" value="Spore_GerAC"/>
    <property type="match status" value="1"/>
</dbReference>
<evidence type="ECO:0000259" key="9">
    <source>
        <dbReference type="Pfam" id="PF25198"/>
    </source>
</evidence>
<feature type="domain" description="Spore germination GerAC-like C-terminal" evidence="8">
    <location>
        <begin position="213"/>
        <end position="377"/>
    </location>
</feature>
<keyword evidence="7" id="KW-0449">Lipoprotein</keyword>
<evidence type="ECO:0000313" key="11">
    <source>
        <dbReference type="Proteomes" id="UP000316882"/>
    </source>
</evidence>
<dbReference type="GO" id="GO:0009847">
    <property type="term" value="P:spore germination"/>
    <property type="evidence" value="ECO:0007669"/>
    <property type="project" value="InterPro"/>
</dbReference>
<dbReference type="PROSITE" id="PS51257">
    <property type="entry name" value="PROKAR_LIPOPROTEIN"/>
    <property type="match status" value="1"/>
</dbReference>
<dbReference type="EMBL" id="BJMH01000030">
    <property type="protein sequence ID" value="GEB34902.1"/>
    <property type="molecule type" value="Genomic_DNA"/>
</dbReference>
<dbReference type="Gene3D" id="6.20.190.10">
    <property type="entry name" value="Nutrient germinant receptor protein C, domain 1"/>
    <property type="match status" value="1"/>
</dbReference>
<feature type="domain" description="Spore germination protein N-terminal" evidence="9">
    <location>
        <begin position="20"/>
        <end position="194"/>
    </location>
</feature>
<evidence type="ECO:0000313" key="10">
    <source>
        <dbReference type="EMBL" id="GEB34902.1"/>
    </source>
</evidence>
<dbReference type="NCBIfam" id="TIGR02887">
    <property type="entry name" value="spore_ger_x_C"/>
    <property type="match status" value="1"/>
</dbReference>
<evidence type="ECO:0000256" key="6">
    <source>
        <dbReference type="ARBA" id="ARBA00023139"/>
    </source>
</evidence>
<dbReference type="Pfam" id="PF25198">
    <property type="entry name" value="Spore_GerAC_N"/>
    <property type="match status" value="1"/>
</dbReference>
<gene>
    <name evidence="10" type="primary">grkc</name>
    <name evidence="10" type="ORF">BPA01_44820</name>
</gene>
<evidence type="ECO:0000259" key="8">
    <source>
        <dbReference type="Pfam" id="PF05504"/>
    </source>
</evidence>
<dbReference type="InterPro" id="IPR038501">
    <property type="entry name" value="Spore_GerAC_C_sf"/>
</dbReference>
<dbReference type="InterPro" id="IPR057336">
    <property type="entry name" value="GerAC_N"/>
</dbReference>
<dbReference type="Proteomes" id="UP000316882">
    <property type="component" value="Unassembled WGS sequence"/>
</dbReference>
<organism evidence="10 11">
    <name type="scientific">Brevibacillus parabrevis</name>
    <dbReference type="NCBI Taxonomy" id="54914"/>
    <lineage>
        <taxon>Bacteria</taxon>
        <taxon>Bacillati</taxon>
        <taxon>Bacillota</taxon>
        <taxon>Bacilli</taxon>
        <taxon>Bacillales</taxon>
        <taxon>Paenibacillaceae</taxon>
        <taxon>Brevibacillus</taxon>
    </lineage>
</organism>
<protein>
    <submittedName>
        <fullName evidence="10">Germination protein</fullName>
    </submittedName>
</protein>
<dbReference type="PANTHER" id="PTHR35789:SF1">
    <property type="entry name" value="SPORE GERMINATION PROTEIN B3"/>
    <property type="match status" value="1"/>
</dbReference>
<evidence type="ECO:0000256" key="4">
    <source>
        <dbReference type="ARBA" id="ARBA00022729"/>
    </source>
</evidence>
<evidence type="ECO:0000256" key="2">
    <source>
        <dbReference type="ARBA" id="ARBA00007886"/>
    </source>
</evidence>
<sequence length="394" mass="43267">MRGVVLVLLVSCALLGGCWDRTEVNDLAIITAAAVDKAGKDEIDLSIQVFIPKEVGGGGLGVPTGSSTRELTTVLSGKGINIADAMSKVQAKLSRKVFWGHCKIYLFGEEIAREGIADHIDFLVRHPEPRNRAYLYISKGKAVETLGIESVLERSTAEALREYASLHIGMPVTLIDFRNMLKSEAQAVAIPYIQEGNKLKDKEQIQKNTPLLGTAIFKKDKLAGVLTSKATRGLLWLRNEITRASISVDLPEGQGLVSVVPIRATTKLIPRIANGKWSILVKIDTEGDIVENATKLNMMEPSSIALVQKSVNDEIKSRIRLALFHLQKEFDADAGNFAAAFHRKYPQEWEQAKPMWDALYPQIDVNIQVQAAVRRPGLISRPAGSTDEHGKAEK</sequence>
<dbReference type="Gene3D" id="3.30.300.210">
    <property type="entry name" value="Nutrient germinant receptor protein C, domain 3"/>
    <property type="match status" value="1"/>
</dbReference>
<accession>A0A4Y3PK77</accession>
<dbReference type="GO" id="GO:0016020">
    <property type="term" value="C:membrane"/>
    <property type="evidence" value="ECO:0007669"/>
    <property type="project" value="UniProtKB-SubCell"/>
</dbReference>
<evidence type="ECO:0000256" key="5">
    <source>
        <dbReference type="ARBA" id="ARBA00023136"/>
    </source>
</evidence>
<comment type="similarity">
    <text evidence="2">Belongs to the GerABKC lipoprotein family.</text>
</comment>
<dbReference type="STRING" id="54914.AV540_25495"/>
<dbReference type="InterPro" id="IPR008844">
    <property type="entry name" value="Spore_GerAC-like"/>
</dbReference>